<sequence>MTLQLGTDIPSTPADGKVNTIWVPTIADINNPKLAEINAGTDISNYVTLGGWSCSPSQDTINDQRENSTMDFGNPGRKKISGSSIEVIDNTNTEYKDQNKAMDTLKEGADGFFVRRYGKDSDAEFAADDVVNVYAARIGMSAKEAIAANTVLRSKVNFTVRAPGWAENVKVIA</sequence>
<name>A0A8S5QQ95_9CAUD</name>
<accession>A0A8S5QQ95</accession>
<proteinExistence type="predicted"/>
<evidence type="ECO:0000313" key="1">
    <source>
        <dbReference type="EMBL" id="DAE20788.1"/>
    </source>
</evidence>
<dbReference type="InterPro" id="IPR058009">
    <property type="entry name" value="TTP_Phage_16"/>
</dbReference>
<protein>
    <submittedName>
        <fullName evidence="1">Major tail protein</fullName>
    </submittedName>
</protein>
<dbReference type="Pfam" id="PF25595">
    <property type="entry name" value="Phage_TTP_16"/>
    <property type="match status" value="1"/>
</dbReference>
<organism evidence="1">
    <name type="scientific">Siphoviridae sp. ctB9E3</name>
    <dbReference type="NCBI Taxonomy" id="2826187"/>
    <lineage>
        <taxon>Viruses</taxon>
        <taxon>Duplodnaviria</taxon>
        <taxon>Heunggongvirae</taxon>
        <taxon>Uroviricota</taxon>
        <taxon>Caudoviricetes</taxon>
    </lineage>
</organism>
<reference evidence="1" key="1">
    <citation type="journal article" date="2021" name="Proc. Natl. Acad. Sci. U.S.A.">
        <title>A Catalog of Tens of Thousands of Viruses from Human Metagenomes Reveals Hidden Associations with Chronic Diseases.</title>
        <authorList>
            <person name="Tisza M.J."/>
            <person name="Buck C.B."/>
        </authorList>
    </citation>
    <scope>NUCLEOTIDE SEQUENCE</scope>
    <source>
        <strain evidence="1">CtB9E3</strain>
    </source>
</reference>
<dbReference type="EMBL" id="BK015701">
    <property type="protein sequence ID" value="DAE20788.1"/>
    <property type="molecule type" value="Genomic_DNA"/>
</dbReference>